<dbReference type="SUPFAM" id="SSF47413">
    <property type="entry name" value="lambda repressor-like DNA-binding domains"/>
    <property type="match status" value="1"/>
</dbReference>
<reference evidence="1 2" key="1">
    <citation type="submission" date="2019-11" db="EMBL/GenBank/DDBJ databases">
        <title>FDA dAtabase for Regulatory Grade micrObial Sequences (FDA-ARGOS): Supporting development and validation of Infectious Disease Dx tests.</title>
        <authorList>
            <person name="Patel R."/>
            <person name="Rucinski S."/>
            <person name="Tallon L."/>
            <person name="Sadzewicz L."/>
            <person name="Vavikolanu K."/>
            <person name="Mehta A."/>
            <person name="Aluvathingal J."/>
            <person name="Nadendla S."/>
            <person name="Nandy P."/>
            <person name="Geyer C."/>
            <person name="Yan Y."/>
            <person name="Sichtig H."/>
        </authorList>
    </citation>
    <scope>NUCLEOTIDE SEQUENCE [LARGE SCALE GENOMIC DNA]</scope>
    <source>
        <strain evidence="1 2">FDAARGOS_557</strain>
    </source>
</reference>
<sequence>MLSKSDSPKYIAEEFGRRLKRLRLNKNLRQIDVAEHSGLSRKIIINAESGNVTLENLIQILYSLNALDHLNSFLPEPPLSPIQLLKLKGKVRQKASNTTAMKKLEENDLGW</sequence>
<name>A0A2K8UJL6_ACILW</name>
<dbReference type="GO" id="GO:0003677">
    <property type="term" value="F:DNA binding"/>
    <property type="evidence" value="ECO:0007669"/>
    <property type="project" value="InterPro"/>
</dbReference>
<dbReference type="EMBL" id="CP054803">
    <property type="protein sequence ID" value="QKU22059.1"/>
    <property type="molecule type" value="Genomic_DNA"/>
</dbReference>
<dbReference type="AlphaFoldDB" id="A0A2K8UJL6"/>
<dbReference type="Gene3D" id="1.10.260.40">
    <property type="entry name" value="lambda repressor-like DNA-binding domains"/>
    <property type="match status" value="1"/>
</dbReference>
<dbReference type="PROSITE" id="PS50943">
    <property type="entry name" value="HTH_CROC1"/>
    <property type="match status" value="1"/>
</dbReference>
<dbReference type="RefSeq" id="WP_005104554.1">
    <property type="nucleotide sequence ID" value="NZ_CP019143.2"/>
</dbReference>
<dbReference type="InterPro" id="IPR001387">
    <property type="entry name" value="Cro/C1-type_HTH"/>
</dbReference>
<evidence type="ECO:0000313" key="1">
    <source>
        <dbReference type="EMBL" id="QKU22059.1"/>
    </source>
</evidence>
<dbReference type="CDD" id="cd00093">
    <property type="entry name" value="HTH_XRE"/>
    <property type="match status" value="1"/>
</dbReference>
<dbReference type="Pfam" id="PF01381">
    <property type="entry name" value="HTH_3"/>
    <property type="match status" value="1"/>
</dbReference>
<accession>A0A2K8UJL6</accession>
<evidence type="ECO:0000313" key="2">
    <source>
        <dbReference type="Proteomes" id="UP000509126"/>
    </source>
</evidence>
<protein>
    <submittedName>
        <fullName evidence="1">Helix-turn-helix transcriptional regulator</fullName>
    </submittedName>
</protein>
<dbReference type="STRING" id="28090.GCA_002119785_00038"/>
<dbReference type="Proteomes" id="UP000509126">
    <property type="component" value="Chromosome"/>
</dbReference>
<dbReference type="InterPro" id="IPR010982">
    <property type="entry name" value="Lambda_DNA-bd_dom_sf"/>
</dbReference>
<gene>
    <name evidence="1" type="ORF">FOB19_12030</name>
</gene>
<proteinExistence type="predicted"/>
<organism evidence="1 2">
    <name type="scientific">Acinetobacter lwoffii</name>
    <dbReference type="NCBI Taxonomy" id="28090"/>
    <lineage>
        <taxon>Bacteria</taxon>
        <taxon>Pseudomonadati</taxon>
        <taxon>Pseudomonadota</taxon>
        <taxon>Gammaproteobacteria</taxon>
        <taxon>Moraxellales</taxon>
        <taxon>Moraxellaceae</taxon>
        <taxon>Acinetobacter</taxon>
    </lineage>
</organism>